<gene>
    <name evidence="2" type="ORF">R1flu_016355</name>
</gene>
<dbReference type="EMBL" id="JBHFFA010000004">
    <property type="protein sequence ID" value="KAL2631669.1"/>
    <property type="molecule type" value="Genomic_DNA"/>
</dbReference>
<evidence type="ECO:0000313" key="2">
    <source>
        <dbReference type="EMBL" id="KAL2631669.1"/>
    </source>
</evidence>
<protein>
    <submittedName>
        <fullName evidence="2">Uncharacterized protein</fullName>
    </submittedName>
</protein>
<accession>A0ABD1YLM6</accession>
<comment type="caution">
    <text evidence="2">The sequence shown here is derived from an EMBL/GenBank/DDBJ whole genome shotgun (WGS) entry which is preliminary data.</text>
</comment>
<name>A0ABD1YLM6_9MARC</name>
<keyword evidence="3" id="KW-1185">Reference proteome</keyword>
<feature type="compositionally biased region" description="Polar residues" evidence="1">
    <location>
        <begin position="55"/>
        <end position="70"/>
    </location>
</feature>
<evidence type="ECO:0000313" key="3">
    <source>
        <dbReference type="Proteomes" id="UP001605036"/>
    </source>
</evidence>
<evidence type="ECO:0000256" key="1">
    <source>
        <dbReference type="SAM" id="MobiDB-lite"/>
    </source>
</evidence>
<organism evidence="2 3">
    <name type="scientific">Riccia fluitans</name>
    <dbReference type="NCBI Taxonomy" id="41844"/>
    <lineage>
        <taxon>Eukaryota</taxon>
        <taxon>Viridiplantae</taxon>
        <taxon>Streptophyta</taxon>
        <taxon>Embryophyta</taxon>
        <taxon>Marchantiophyta</taxon>
        <taxon>Marchantiopsida</taxon>
        <taxon>Marchantiidae</taxon>
        <taxon>Marchantiales</taxon>
        <taxon>Ricciaceae</taxon>
        <taxon>Riccia</taxon>
    </lineage>
</organism>
<reference evidence="2 3" key="1">
    <citation type="submission" date="2024-09" db="EMBL/GenBank/DDBJ databases">
        <title>Chromosome-scale assembly of Riccia fluitans.</title>
        <authorList>
            <person name="Paukszto L."/>
            <person name="Sawicki J."/>
            <person name="Karawczyk K."/>
            <person name="Piernik-Szablinska J."/>
            <person name="Szczecinska M."/>
            <person name="Mazdziarz M."/>
        </authorList>
    </citation>
    <scope>NUCLEOTIDE SEQUENCE [LARGE SCALE GENOMIC DNA]</scope>
    <source>
        <strain evidence="2">Rf_01</strain>
        <tissue evidence="2">Aerial parts of the thallus</tissue>
    </source>
</reference>
<feature type="region of interest" description="Disordered" evidence="1">
    <location>
        <begin position="27"/>
        <end position="150"/>
    </location>
</feature>
<sequence>MATLSSFTRAICTPGFRWEVPQGVAVSSSTSRHLPTVKTPALHSAGSRRSKKSVDSSGVKTLLSPQTASARSHRQFDARAAADDAPPQSSKSLEERSNELSQTPSSEKLEVAHHDEHTEPLHIGEENSLPASPAGGLQYDEPDPKKQLEEAEKKNEGIIVEDTHLTPLPEDTNIDLHHNQMVGWSESGCDEGSLLLGRSPVSVHVDEISNPIGDSESLLIDRLLESLPMYDQGRSAEHYRIRAVVYGRIGEYFSKLEKKSRSYEVKEKNESGLDVKLLIAMQQFTDFILAAEGQSSADYNCRAHFFKNSAEIFCKGAEKSTGGNEDLDRGRAERVLRNLEDAVLRSNGRSASDYSHRAEVFGTTADAISHEKRTATIN</sequence>
<dbReference type="AlphaFoldDB" id="A0ABD1YLM6"/>
<dbReference type="Proteomes" id="UP001605036">
    <property type="component" value="Unassembled WGS sequence"/>
</dbReference>
<proteinExistence type="predicted"/>
<feature type="compositionally biased region" description="Basic and acidic residues" evidence="1">
    <location>
        <begin position="107"/>
        <end position="125"/>
    </location>
</feature>